<keyword evidence="6" id="KW-0677">Repeat</keyword>
<dbReference type="Gene3D" id="1.20.960.30">
    <property type="match status" value="1"/>
</dbReference>
<evidence type="ECO:0000256" key="8">
    <source>
        <dbReference type="ARBA" id="ARBA00023054"/>
    </source>
</evidence>
<dbReference type="GO" id="GO:0005737">
    <property type="term" value="C:cytoplasm"/>
    <property type="evidence" value="ECO:0007669"/>
    <property type="project" value="UniProtKB-UniRule"/>
</dbReference>
<dbReference type="PANTHER" id="PTHR19879">
    <property type="entry name" value="TRANSCRIPTION INITIATION FACTOR TFIID"/>
    <property type="match status" value="1"/>
</dbReference>
<organism evidence="13 14">
    <name type="scientific">Wickerhamomyces pijperi</name>
    <name type="common">Yeast</name>
    <name type="synonym">Pichia pijperi</name>
    <dbReference type="NCBI Taxonomy" id="599730"/>
    <lineage>
        <taxon>Eukaryota</taxon>
        <taxon>Fungi</taxon>
        <taxon>Dikarya</taxon>
        <taxon>Ascomycota</taxon>
        <taxon>Saccharomycotina</taxon>
        <taxon>Saccharomycetes</taxon>
        <taxon>Phaffomycetales</taxon>
        <taxon>Wickerhamomycetaceae</taxon>
        <taxon>Wickerhamomyces</taxon>
    </lineage>
</organism>
<keyword evidence="1 11" id="KW-0813">Transport</keyword>
<dbReference type="InterPro" id="IPR036322">
    <property type="entry name" value="WD40_repeat_dom_sf"/>
</dbReference>
<evidence type="ECO:0000256" key="9">
    <source>
        <dbReference type="ARBA" id="ARBA00023212"/>
    </source>
</evidence>
<feature type="repeat" description="WD" evidence="12">
    <location>
        <begin position="144"/>
        <end position="192"/>
    </location>
</feature>
<dbReference type="InterPro" id="IPR020472">
    <property type="entry name" value="WD40_PAC1"/>
</dbReference>
<protein>
    <recommendedName>
        <fullName evidence="11">Nuclear distribution protein PAC1</fullName>
    </recommendedName>
    <alternativeName>
        <fullName evidence="11">Lissencephaly-1 homolog</fullName>
        <shortName evidence="11">LIS-1</shortName>
    </alternativeName>
    <alternativeName>
        <fullName evidence="11">nudF homolog</fullName>
    </alternativeName>
</protein>
<feature type="repeat" description="WD" evidence="12">
    <location>
        <begin position="193"/>
        <end position="233"/>
    </location>
</feature>
<dbReference type="PANTHER" id="PTHR19879:SF9">
    <property type="entry name" value="TRANSCRIPTION INITIATION FACTOR TFIID SUBUNIT 5"/>
    <property type="match status" value="1"/>
</dbReference>
<dbReference type="GO" id="GO:0005875">
    <property type="term" value="C:microtubule associated complex"/>
    <property type="evidence" value="ECO:0007669"/>
    <property type="project" value="UniProtKB-UniRule"/>
</dbReference>
<comment type="caution">
    <text evidence="13">The sequence shown here is derived from an EMBL/GenBank/DDBJ whole genome shotgun (WGS) entry which is preliminary data.</text>
</comment>
<keyword evidence="8 11" id="KW-0175">Coiled coil</keyword>
<keyword evidence="4 11" id="KW-0132">Cell division</keyword>
<keyword evidence="7 11" id="KW-0498">Mitosis</keyword>
<comment type="function">
    <text evidence="11">Positively regulates the activity of the minus-end directed microtubule motor protein dynein. Plays a central role in positioning the mitotic spindle at the bud neck during cell division. Targets cytoplasmic dynein to microtubule plus ends, thereby promoting dynein-mediated microtubule sliding along the bud cortex and consequently the movement of the mitotic spindle to the bud neck.</text>
</comment>
<reference evidence="13" key="1">
    <citation type="journal article" date="2021" name="Open Biol.">
        <title>Shared evolutionary footprints suggest mitochondrial oxidative damage underlies multiple complex I losses in fungi.</title>
        <authorList>
            <person name="Schikora-Tamarit M.A."/>
            <person name="Marcet-Houben M."/>
            <person name="Nosek J."/>
            <person name="Gabaldon T."/>
        </authorList>
    </citation>
    <scope>NUCLEOTIDE SEQUENCE</scope>
    <source>
        <strain evidence="13">CBS2887</strain>
    </source>
</reference>
<evidence type="ECO:0000256" key="12">
    <source>
        <dbReference type="PROSITE-ProRule" id="PRU00221"/>
    </source>
</evidence>
<feature type="repeat" description="WD" evidence="12">
    <location>
        <begin position="358"/>
        <end position="399"/>
    </location>
</feature>
<comment type="similarity">
    <text evidence="11">Belongs to the WD repeat LIS1/nudF family.</text>
</comment>
<dbReference type="InterPro" id="IPR037190">
    <property type="entry name" value="LIS1_N"/>
</dbReference>
<gene>
    <name evidence="11" type="primary">PAC1</name>
    <name evidence="11" type="synonym">LIS1</name>
    <name evidence="13" type="ORF">WICPIJ_005525</name>
</gene>
<dbReference type="InterPro" id="IPR017252">
    <property type="entry name" value="Dynein_regulator_LIS1"/>
</dbReference>
<feature type="repeat" description="WD" evidence="12">
    <location>
        <begin position="234"/>
        <end position="264"/>
    </location>
</feature>
<feature type="repeat" description="WD" evidence="12">
    <location>
        <begin position="440"/>
        <end position="454"/>
    </location>
</feature>
<dbReference type="Pfam" id="PF00400">
    <property type="entry name" value="WD40"/>
    <property type="match status" value="5"/>
</dbReference>
<keyword evidence="3 12" id="KW-0853">WD repeat</keyword>
<proteinExistence type="inferred from homology"/>
<evidence type="ECO:0000256" key="2">
    <source>
        <dbReference type="ARBA" id="ARBA00022490"/>
    </source>
</evidence>
<comment type="subcellular location">
    <subcellularLocation>
        <location evidence="11">Cytoplasm</location>
        <location evidence="11">Cytoskeleton</location>
    </subcellularLocation>
    <subcellularLocation>
        <location evidence="11">Cytoplasm</location>
        <location evidence="11">Cytoskeleton</location>
        <location evidence="11">Spindle pole</location>
    </subcellularLocation>
    <text evidence="11">Localizes to the plus ends of microtubules and the mitotic spindle poles.</text>
</comment>
<evidence type="ECO:0000256" key="7">
    <source>
        <dbReference type="ARBA" id="ARBA00022776"/>
    </source>
</evidence>
<evidence type="ECO:0000256" key="3">
    <source>
        <dbReference type="ARBA" id="ARBA00022574"/>
    </source>
</evidence>
<dbReference type="GO" id="GO:0070840">
    <property type="term" value="F:dynein complex binding"/>
    <property type="evidence" value="ECO:0007669"/>
    <property type="project" value="UniProtKB-UniRule"/>
</dbReference>
<dbReference type="GO" id="GO:0000922">
    <property type="term" value="C:spindle pole"/>
    <property type="evidence" value="ECO:0007669"/>
    <property type="project" value="UniProtKB-SubCell"/>
</dbReference>
<reference evidence="13" key="2">
    <citation type="submission" date="2021-01" db="EMBL/GenBank/DDBJ databases">
        <authorList>
            <person name="Schikora-Tamarit M.A."/>
        </authorList>
    </citation>
    <scope>NUCLEOTIDE SEQUENCE</scope>
    <source>
        <strain evidence="13">CBS2887</strain>
    </source>
</reference>
<dbReference type="HAMAP" id="MF_03141">
    <property type="entry name" value="lis1"/>
    <property type="match status" value="1"/>
</dbReference>
<sequence>MSSLNPKQKQDLHNAILNYLTPLVSADSLGQLQKDLEVPHIENDNDLLPKKWNALLRLQRRITELELKLEQTKKLTPQTKLLDSNSTLVKFNWIPSETKKSLKATATVTCVDIHPTLPTFVTSSNDGSFTVWNYLDLTQPVAQIQAHSKQINHIAISPEPLDFNENNHVLVTVSSDLFVKVWDMKTLKLIRTLTGHEHSVSSVVFKNSNQIFTASRDTTIKLWDLKLGWCLKSFKGHSDWVRSLDVNENQEFILSGSNDQSARLSHGESGTGLGLLLGHNQVIETVKFLPSISNKYLDKLIPEATINDETYKKLGYKYAVTGGRDDIIRLWLLPIPTIRPHNHPIPSSNTQGLLVTELIGHGSWVKDLAFHPNGKILISCSDDKSIKFWDLQNMSCVNTVMGHTGFINSIKFAEPVWNNYENRLLEQLDDEKCDECIRTMFISGGTDEVVRVWQ</sequence>
<dbReference type="AlphaFoldDB" id="A0A9P8Q3E9"/>
<evidence type="ECO:0000256" key="10">
    <source>
        <dbReference type="ARBA" id="ARBA00023306"/>
    </source>
</evidence>
<keyword evidence="10 11" id="KW-0131">Cell cycle</keyword>
<keyword evidence="5 11" id="KW-0493">Microtubule</keyword>
<dbReference type="SUPFAM" id="SSF50978">
    <property type="entry name" value="WD40 repeat-like"/>
    <property type="match status" value="1"/>
</dbReference>
<evidence type="ECO:0000256" key="6">
    <source>
        <dbReference type="ARBA" id="ARBA00022737"/>
    </source>
</evidence>
<dbReference type="PROSITE" id="PS50294">
    <property type="entry name" value="WD_REPEATS_REGION"/>
    <property type="match status" value="2"/>
</dbReference>
<dbReference type="PROSITE" id="PS00678">
    <property type="entry name" value="WD_REPEATS_1"/>
    <property type="match status" value="3"/>
</dbReference>
<dbReference type="PROSITE" id="PS50082">
    <property type="entry name" value="WD_REPEATS_2"/>
    <property type="match status" value="6"/>
</dbReference>
<evidence type="ECO:0000313" key="14">
    <source>
        <dbReference type="Proteomes" id="UP000774326"/>
    </source>
</evidence>
<dbReference type="GO" id="GO:0051012">
    <property type="term" value="P:microtubule sliding"/>
    <property type="evidence" value="ECO:0007669"/>
    <property type="project" value="UniProtKB-UniRule"/>
</dbReference>
<dbReference type="GO" id="GO:0000132">
    <property type="term" value="P:establishment of mitotic spindle orientation"/>
    <property type="evidence" value="ECO:0007669"/>
    <property type="project" value="UniProtKB-UniRule"/>
</dbReference>
<keyword evidence="2 11" id="KW-0963">Cytoplasm</keyword>
<evidence type="ECO:0000256" key="4">
    <source>
        <dbReference type="ARBA" id="ARBA00022618"/>
    </source>
</evidence>
<dbReference type="InterPro" id="IPR001680">
    <property type="entry name" value="WD40_rpt"/>
</dbReference>
<evidence type="ECO:0000256" key="5">
    <source>
        <dbReference type="ARBA" id="ARBA00022701"/>
    </source>
</evidence>
<feature type="repeat" description="WD" evidence="12">
    <location>
        <begin position="108"/>
        <end position="133"/>
    </location>
</feature>
<dbReference type="CDD" id="cd00200">
    <property type="entry name" value="WD40"/>
    <property type="match status" value="1"/>
</dbReference>
<name>A0A9P8Q3E9_WICPI</name>
<dbReference type="InterPro" id="IPR019775">
    <property type="entry name" value="WD40_repeat_CS"/>
</dbReference>
<evidence type="ECO:0000256" key="11">
    <source>
        <dbReference type="HAMAP-Rule" id="MF_03141"/>
    </source>
</evidence>
<dbReference type="Gene3D" id="2.130.10.10">
    <property type="entry name" value="YVTN repeat-like/Quinoprotein amine dehydrogenase"/>
    <property type="match status" value="3"/>
</dbReference>
<accession>A0A9P8Q3E9</accession>
<dbReference type="InterPro" id="IPR015943">
    <property type="entry name" value="WD40/YVTN_repeat-like_dom_sf"/>
</dbReference>
<dbReference type="GO" id="GO:0051301">
    <property type="term" value="P:cell division"/>
    <property type="evidence" value="ECO:0007669"/>
    <property type="project" value="UniProtKB-KW"/>
</dbReference>
<evidence type="ECO:0000313" key="13">
    <source>
        <dbReference type="EMBL" id="KAH3683507.1"/>
    </source>
</evidence>
<comment type="subunit">
    <text evidence="11">Self-associates. Interacts with NDL1 and dynein.</text>
</comment>
<dbReference type="GO" id="GO:0005874">
    <property type="term" value="C:microtubule"/>
    <property type="evidence" value="ECO:0007669"/>
    <property type="project" value="UniProtKB-KW"/>
</dbReference>
<dbReference type="EMBL" id="JAEUBG010003093">
    <property type="protein sequence ID" value="KAH3683507.1"/>
    <property type="molecule type" value="Genomic_DNA"/>
</dbReference>
<dbReference type="OrthoDB" id="10264588at2759"/>
<evidence type="ECO:0000256" key="1">
    <source>
        <dbReference type="ARBA" id="ARBA00022448"/>
    </source>
</evidence>
<dbReference type="SUPFAM" id="SSF109925">
    <property type="entry name" value="Lissencephaly-1 protein (Lis-1, PAF-AH alpha) N-terminal domain"/>
    <property type="match status" value="1"/>
</dbReference>
<keyword evidence="9 11" id="KW-0206">Cytoskeleton</keyword>
<dbReference type="Proteomes" id="UP000774326">
    <property type="component" value="Unassembled WGS sequence"/>
</dbReference>
<dbReference type="SMART" id="SM00320">
    <property type="entry name" value="WD40"/>
    <property type="match status" value="7"/>
</dbReference>
<dbReference type="PRINTS" id="PR00320">
    <property type="entry name" value="GPROTEINBRPT"/>
</dbReference>
<keyword evidence="14" id="KW-1185">Reference proteome</keyword>